<comment type="catalytic activity">
    <reaction evidence="1">
        <text>ATP + protein L-histidine = ADP + protein N-phospho-L-histidine.</text>
        <dbReference type="EC" id="2.7.13.3"/>
    </reaction>
</comment>
<dbReference type="CDD" id="cd00075">
    <property type="entry name" value="HATPase"/>
    <property type="match status" value="1"/>
</dbReference>
<dbReference type="SMART" id="SM00387">
    <property type="entry name" value="HATPase_c"/>
    <property type="match status" value="1"/>
</dbReference>
<dbReference type="RefSeq" id="WP_309308892.1">
    <property type="nucleotide sequence ID" value="NZ_CP133594.1"/>
</dbReference>
<dbReference type="GO" id="GO:0005524">
    <property type="term" value="F:ATP binding"/>
    <property type="evidence" value="ECO:0007669"/>
    <property type="project" value="UniProtKB-KW"/>
</dbReference>
<evidence type="ECO:0000256" key="2">
    <source>
        <dbReference type="ARBA" id="ARBA00012438"/>
    </source>
</evidence>
<dbReference type="InterPro" id="IPR050980">
    <property type="entry name" value="2C_sensor_his_kinase"/>
</dbReference>
<dbReference type="GeneID" id="84229045"/>
<evidence type="ECO:0000256" key="1">
    <source>
        <dbReference type="ARBA" id="ARBA00000085"/>
    </source>
</evidence>
<organism evidence="8 9">
    <name type="scientific">Methanolobus mangrovi</name>
    <dbReference type="NCBI Taxonomy" id="3072977"/>
    <lineage>
        <taxon>Archaea</taxon>
        <taxon>Methanobacteriati</taxon>
        <taxon>Methanobacteriota</taxon>
        <taxon>Stenosarchaea group</taxon>
        <taxon>Methanomicrobia</taxon>
        <taxon>Methanosarcinales</taxon>
        <taxon>Methanosarcinaceae</taxon>
        <taxon>Methanolobus</taxon>
    </lineage>
</organism>
<dbReference type="EMBL" id="CP133594">
    <property type="protein sequence ID" value="WMW22778.1"/>
    <property type="molecule type" value="Genomic_DNA"/>
</dbReference>
<dbReference type="InterPro" id="IPR036890">
    <property type="entry name" value="HATPase_C_sf"/>
</dbReference>
<protein>
    <recommendedName>
        <fullName evidence="2">histidine kinase</fullName>
        <ecNumber evidence="2">2.7.13.3</ecNumber>
    </recommendedName>
</protein>
<dbReference type="REBASE" id="759301">
    <property type="entry name" value="MspFTZ2ORF2855P"/>
</dbReference>
<keyword evidence="5" id="KW-0418">Kinase</keyword>
<dbReference type="KEGG" id="mmav:RE476_02850"/>
<dbReference type="Proteomes" id="UP001183006">
    <property type="component" value="Chromosome"/>
</dbReference>
<dbReference type="GO" id="GO:0000160">
    <property type="term" value="P:phosphorelay signal transduction system"/>
    <property type="evidence" value="ECO:0007669"/>
    <property type="project" value="UniProtKB-KW"/>
</dbReference>
<evidence type="ECO:0000256" key="3">
    <source>
        <dbReference type="ARBA" id="ARBA00022553"/>
    </source>
</evidence>
<dbReference type="InterPro" id="IPR004358">
    <property type="entry name" value="Sig_transdc_His_kin-like_C"/>
</dbReference>
<dbReference type="Gene3D" id="3.30.565.10">
    <property type="entry name" value="Histidine kinase-like ATPase, C-terminal domain"/>
    <property type="match status" value="2"/>
</dbReference>
<keyword evidence="8" id="KW-0547">Nucleotide-binding</keyword>
<feature type="domain" description="Histidine kinase" evidence="7">
    <location>
        <begin position="534"/>
        <end position="752"/>
    </location>
</feature>
<keyword evidence="9" id="KW-1185">Reference proteome</keyword>
<evidence type="ECO:0000256" key="6">
    <source>
        <dbReference type="ARBA" id="ARBA00023012"/>
    </source>
</evidence>
<dbReference type="GO" id="GO:0004673">
    <property type="term" value="F:protein histidine kinase activity"/>
    <property type="evidence" value="ECO:0007669"/>
    <property type="project" value="UniProtKB-EC"/>
</dbReference>
<keyword evidence="4" id="KW-0808">Transferase</keyword>
<dbReference type="Pfam" id="PF13589">
    <property type="entry name" value="HATPase_c_3"/>
    <property type="match status" value="1"/>
</dbReference>
<name>A0AA51UGY6_9EURY</name>
<gene>
    <name evidence="8" type="ORF">RE476_02850</name>
</gene>
<dbReference type="PRINTS" id="PR00344">
    <property type="entry name" value="BCTRLSENSOR"/>
</dbReference>
<evidence type="ECO:0000259" key="7">
    <source>
        <dbReference type="PROSITE" id="PS50109"/>
    </source>
</evidence>
<dbReference type="EC" id="2.7.13.3" evidence="2"/>
<keyword evidence="3" id="KW-0597">Phosphoprotein</keyword>
<accession>A0AA51UGY6</accession>
<dbReference type="SUPFAM" id="SSF55874">
    <property type="entry name" value="ATPase domain of HSP90 chaperone/DNA topoisomerase II/histidine kinase"/>
    <property type="match status" value="2"/>
</dbReference>
<proteinExistence type="predicted"/>
<dbReference type="InterPro" id="IPR003594">
    <property type="entry name" value="HATPase_dom"/>
</dbReference>
<dbReference type="PANTHER" id="PTHR44936">
    <property type="entry name" value="SENSOR PROTEIN CREC"/>
    <property type="match status" value="1"/>
</dbReference>
<sequence>MTNKEQYPIRPYARLLTMLGDQLIKNERIALVELIKNAYDADSPWVKVSFNGFDENLKNTPELESKIIIEDAGEGMTLGTITKHWLNPATPDKKRRKAENEKTSRGRVIQGEKGIGRFAILKLGRKIKIITRAKDEDEEHVINYDFSIYDDEFLSENGNHKDIFLDEISITVESRAPKQIVEKSISFGNDQITRLSHGTIIEISDLKGKWSTKKTEEVYRDITRLEPIFSEMDIDSGLKIKEKEFEVKMHADARHLTYDADYKDELKALIENNCVLNIENGFFDDKKKCFSFTINGVKHELSLFDPSISSSVFKSRFGNAAKVLNEREIECGPFRFGFYIFDLNKDADKRYELGDKQKKILKQHRVYLYRDGIRVYPYGEAEDDWLRIDILRGTKSAGGYLSNDQIFGYVNITQKDNPNLKDKTNREGLIEEGDATEDLIVLLQTILVYIRKGPYARYRLELKDKNEQKNAQDILKNAQVDKEFYELKKATKDNKKVHDLAIKAEKLYHTERDYLKRRAETTEDLAGVGLSVETASHDIMAIMERCMMQIDSLIKTAMHSKLNKDNLLEDMQSLRGMLSFIEAQLKDIQLLFRSTKKRRKNIKVKDVIEKVERIYTRLLTKENIEFEINVIGSPLVAKTTDAVLLQLFLNLFDNSVYWLQQVSSTDKKIQITLDGDSGELIFSDNGPGIEHDDIPYIFEPFYSGKGEDGRGLGLYIARQLLERNGFSINLAELNSEKILSGVNFVVSFVGEDK</sequence>
<evidence type="ECO:0000256" key="4">
    <source>
        <dbReference type="ARBA" id="ARBA00022679"/>
    </source>
</evidence>
<evidence type="ECO:0000313" key="9">
    <source>
        <dbReference type="Proteomes" id="UP001183006"/>
    </source>
</evidence>
<keyword evidence="6" id="KW-0902">Two-component regulatory system</keyword>
<dbReference type="InterPro" id="IPR005467">
    <property type="entry name" value="His_kinase_dom"/>
</dbReference>
<dbReference type="Pfam" id="PF02518">
    <property type="entry name" value="HATPase_c"/>
    <property type="match status" value="1"/>
</dbReference>
<dbReference type="PROSITE" id="PS50109">
    <property type="entry name" value="HIS_KIN"/>
    <property type="match status" value="1"/>
</dbReference>
<dbReference type="PANTHER" id="PTHR44936:SF9">
    <property type="entry name" value="SENSOR PROTEIN CREC"/>
    <property type="match status" value="1"/>
</dbReference>
<evidence type="ECO:0000313" key="8">
    <source>
        <dbReference type="EMBL" id="WMW22778.1"/>
    </source>
</evidence>
<dbReference type="AlphaFoldDB" id="A0AA51UGY6"/>
<evidence type="ECO:0000256" key="5">
    <source>
        <dbReference type="ARBA" id="ARBA00022777"/>
    </source>
</evidence>
<keyword evidence="8" id="KW-0067">ATP-binding</keyword>
<reference evidence="8" key="1">
    <citation type="submission" date="2023-08" db="EMBL/GenBank/DDBJ databases">
        <title>Methanolobus mangrovi sp. nov. and Methanolobus sediminis sp. nov, two novel methylotrophic methanogens isolated from mangrove sediments in China.</title>
        <authorList>
            <person name="Zhou J."/>
        </authorList>
    </citation>
    <scope>NUCLEOTIDE SEQUENCE</scope>
    <source>
        <strain evidence="8">FTZ2</strain>
    </source>
</reference>